<dbReference type="GO" id="GO:0017148">
    <property type="term" value="P:negative regulation of translation"/>
    <property type="evidence" value="ECO:0007669"/>
    <property type="project" value="TreeGrafter"/>
</dbReference>
<reference evidence="6" key="1">
    <citation type="journal article" date="2020" name="mSystems">
        <title>Genome- and Community-Level Interaction Insights into Carbon Utilization and Element Cycling Functions of Hydrothermarchaeota in Hydrothermal Sediment.</title>
        <authorList>
            <person name="Zhou Z."/>
            <person name="Liu Y."/>
            <person name="Xu W."/>
            <person name="Pan J."/>
            <person name="Luo Z.H."/>
            <person name="Li M."/>
        </authorList>
    </citation>
    <scope>NUCLEOTIDE SEQUENCE [LARGE SCALE GENOMIC DNA]</scope>
    <source>
        <strain evidence="6">SpSt-16</strain>
    </source>
</reference>
<proteinExistence type="inferred from homology"/>
<dbReference type="AlphaFoldDB" id="A0A7C2VDD7"/>
<comment type="caution">
    <text evidence="6">The sequence shown here is derived from an EMBL/GenBank/DDBJ whole genome shotgun (WGS) entry which is preliminary data.</text>
</comment>
<dbReference type="NCBIfam" id="TIGR01077">
    <property type="entry name" value="L13_A_E"/>
    <property type="match status" value="1"/>
</dbReference>
<dbReference type="GO" id="GO:0003735">
    <property type="term" value="F:structural constituent of ribosome"/>
    <property type="evidence" value="ECO:0007669"/>
    <property type="project" value="UniProtKB-UniRule"/>
</dbReference>
<dbReference type="EMBL" id="DSGT01000006">
    <property type="protein sequence ID" value="HEW52953.1"/>
    <property type="molecule type" value="Genomic_DNA"/>
</dbReference>
<accession>A0A7C2VDD7</accession>
<dbReference type="GO" id="GO:0003729">
    <property type="term" value="F:mRNA binding"/>
    <property type="evidence" value="ECO:0007669"/>
    <property type="project" value="TreeGrafter"/>
</dbReference>
<dbReference type="InterPro" id="IPR005822">
    <property type="entry name" value="Ribosomal_uL13"/>
</dbReference>
<dbReference type="GO" id="GO:0006412">
    <property type="term" value="P:translation"/>
    <property type="evidence" value="ECO:0007669"/>
    <property type="project" value="UniProtKB-UniRule"/>
</dbReference>
<evidence type="ECO:0000313" key="6">
    <source>
        <dbReference type="EMBL" id="HEW52953.1"/>
    </source>
</evidence>
<dbReference type="PIRSF" id="PIRSF002181">
    <property type="entry name" value="Ribosomal_L13"/>
    <property type="match status" value="1"/>
</dbReference>
<evidence type="ECO:0000256" key="1">
    <source>
        <dbReference type="ARBA" id="ARBA00006227"/>
    </source>
</evidence>
<name>A0A7C2VDD7_9CREN</name>
<evidence type="ECO:0000256" key="2">
    <source>
        <dbReference type="ARBA" id="ARBA00022980"/>
    </source>
</evidence>
<dbReference type="Gene3D" id="3.90.1180.10">
    <property type="entry name" value="Ribosomal protein L13"/>
    <property type="match status" value="1"/>
</dbReference>
<dbReference type="InterPro" id="IPR036899">
    <property type="entry name" value="Ribosomal_uL13_sf"/>
</dbReference>
<gene>
    <name evidence="6" type="primary">rplM</name>
    <name evidence="6" type="ORF">ENO77_02105</name>
</gene>
<keyword evidence="2 6" id="KW-0689">Ribosomal protein</keyword>
<dbReference type="PANTHER" id="PTHR11545:SF3">
    <property type="entry name" value="LARGE RIBOSOMAL SUBUNIT PROTEIN UL13"/>
    <property type="match status" value="1"/>
</dbReference>
<dbReference type="InterPro" id="IPR005755">
    <property type="entry name" value="Ribosomal_uL13_euk/arc"/>
</dbReference>
<protein>
    <recommendedName>
        <fullName evidence="4 5">50S ribosomal protein L13</fullName>
    </recommendedName>
</protein>
<dbReference type="InterPro" id="IPR005823">
    <property type="entry name" value="Ribosomal_uL13_bac-type"/>
</dbReference>
<keyword evidence="3" id="KW-0687">Ribonucleoprotein</keyword>
<dbReference type="SUPFAM" id="SSF52161">
    <property type="entry name" value="Ribosomal protein L13"/>
    <property type="match status" value="1"/>
</dbReference>
<evidence type="ECO:0000256" key="5">
    <source>
        <dbReference type="NCBIfam" id="TIGR01077"/>
    </source>
</evidence>
<dbReference type="PANTHER" id="PTHR11545">
    <property type="entry name" value="RIBOSOMAL PROTEIN L13"/>
    <property type="match status" value="1"/>
</dbReference>
<organism evidence="6">
    <name type="scientific">Ignisphaera aggregans</name>
    <dbReference type="NCBI Taxonomy" id="334771"/>
    <lineage>
        <taxon>Archaea</taxon>
        <taxon>Thermoproteota</taxon>
        <taxon>Thermoprotei</taxon>
        <taxon>Desulfurococcales</taxon>
        <taxon>Desulfurococcaceae</taxon>
        <taxon>Ignisphaera</taxon>
    </lineage>
</organism>
<dbReference type="Pfam" id="PF00572">
    <property type="entry name" value="Ribosomal_L13"/>
    <property type="match status" value="1"/>
</dbReference>
<dbReference type="GO" id="GO:0022625">
    <property type="term" value="C:cytosolic large ribosomal subunit"/>
    <property type="evidence" value="ECO:0007669"/>
    <property type="project" value="UniProtKB-UniRule"/>
</dbReference>
<sequence length="176" mass="19922">MSRSPNTIVVTLEHLENLQLPAEISKEVLVSKEVILDADNAVLGRLASVTANLAKLGFKVHVVNVEKAVVTGDKKMVVDSYKLLFDVKTHKNPYKHAIHRPRHPINIFKRAVRNMLSKDSWLRIQLLKRVKAYLGIPEQFKSRHIIKILDCDASYLGRRKVVSVATIARELGWRGA</sequence>
<evidence type="ECO:0000256" key="3">
    <source>
        <dbReference type="ARBA" id="ARBA00023274"/>
    </source>
</evidence>
<evidence type="ECO:0000256" key="4">
    <source>
        <dbReference type="ARBA" id="ARBA00035499"/>
    </source>
</evidence>
<comment type="similarity">
    <text evidence="1">Belongs to the universal ribosomal protein uL13 family.</text>
</comment>